<keyword evidence="6" id="KW-0175">Coiled coil</keyword>
<dbReference type="FunFam" id="3.40.50.300:FF:000011">
    <property type="entry name" value="Putative ABC transporter ATP-binding component"/>
    <property type="match status" value="1"/>
</dbReference>
<evidence type="ECO:0000256" key="1">
    <source>
        <dbReference type="ARBA" id="ARBA00022737"/>
    </source>
</evidence>
<evidence type="ECO:0000313" key="9">
    <source>
        <dbReference type="Proteomes" id="UP000231926"/>
    </source>
</evidence>
<feature type="domain" description="ABC transporter" evidence="7">
    <location>
        <begin position="322"/>
        <end position="539"/>
    </location>
</feature>
<evidence type="ECO:0000259" key="7">
    <source>
        <dbReference type="PROSITE" id="PS50893"/>
    </source>
</evidence>
<dbReference type="SMART" id="SM00382">
    <property type="entry name" value="AAA"/>
    <property type="match status" value="2"/>
</dbReference>
<dbReference type="CDD" id="cd03221">
    <property type="entry name" value="ABCF_EF-3"/>
    <property type="match status" value="2"/>
</dbReference>
<dbReference type="InterPro" id="IPR017871">
    <property type="entry name" value="ABC_transporter-like_CS"/>
</dbReference>
<keyword evidence="2" id="KW-0547">Nucleotide-binding</keyword>
<evidence type="ECO:0000256" key="2">
    <source>
        <dbReference type="ARBA" id="ARBA00022741"/>
    </source>
</evidence>
<dbReference type="RefSeq" id="WP_100711275.1">
    <property type="nucleotide sequence ID" value="NZ_NPDR01000007.1"/>
</dbReference>
<dbReference type="GO" id="GO:0016887">
    <property type="term" value="F:ATP hydrolysis activity"/>
    <property type="evidence" value="ECO:0007669"/>
    <property type="project" value="InterPro"/>
</dbReference>
<dbReference type="SUPFAM" id="SSF52540">
    <property type="entry name" value="P-loop containing nucleoside triphosphate hydrolases"/>
    <property type="match status" value="2"/>
</dbReference>
<reference evidence="8 9" key="1">
    <citation type="submission" date="2017-07" db="EMBL/GenBank/DDBJ databases">
        <title>Leptospira spp. isolated from tropical soils.</title>
        <authorList>
            <person name="Thibeaux R."/>
            <person name="Iraola G."/>
            <person name="Ferres I."/>
            <person name="Bierque E."/>
            <person name="Girault D."/>
            <person name="Soupe-Gilbert M.-E."/>
            <person name="Picardeau M."/>
            <person name="Goarant C."/>
        </authorList>
    </citation>
    <scope>NUCLEOTIDE SEQUENCE [LARGE SCALE GENOMIC DNA]</scope>
    <source>
        <strain evidence="8 9">FH4-C-A2</strain>
    </source>
</reference>
<dbReference type="PROSITE" id="PS50893">
    <property type="entry name" value="ABC_TRANSPORTER_2"/>
    <property type="match status" value="2"/>
</dbReference>
<dbReference type="PANTHER" id="PTHR42855:SF2">
    <property type="entry name" value="DRUG RESISTANCE ABC TRANSPORTER,ATP-BINDING PROTEIN"/>
    <property type="match status" value="1"/>
</dbReference>
<protein>
    <recommendedName>
        <fullName evidence="5">Probable ATP-binding protein YbiT</fullName>
    </recommendedName>
</protein>
<dbReference type="InterPro" id="IPR027417">
    <property type="entry name" value="P-loop_NTPase"/>
</dbReference>
<feature type="domain" description="ABC transporter" evidence="7">
    <location>
        <begin position="2"/>
        <end position="253"/>
    </location>
</feature>
<dbReference type="Pfam" id="PF00005">
    <property type="entry name" value="ABC_tran"/>
    <property type="match status" value="2"/>
</dbReference>
<comment type="caution">
    <text evidence="8">The sequence shown here is derived from an EMBL/GenBank/DDBJ whole genome shotgun (WGS) entry which is preliminary data.</text>
</comment>
<dbReference type="PANTHER" id="PTHR42855">
    <property type="entry name" value="ABC TRANSPORTER ATP-BINDING SUBUNIT"/>
    <property type="match status" value="1"/>
</dbReference>
<dbReference type="InterPro" id="IPR003593">
    <property type="entry name" value="AAA+_ATPase"/>
</dbReference>
<feature type="coiled-coil region" evidence="6">
    <location>
        <begin position="241"/>
        <end position="275"/>
    </location>
</feature>
<dbReference type="InterPro" id="IPR032781">
    <property type="entry name" value="ABC_tran_Xtn"/>
</dbReference>
<dbReference type="AlphaFoldDB" id="A0A2M9Y9I8"/>
<gene>
    <name evidence="8" type="ORF">CH362_15735</name>
</gene>
<comment type="similarity">
    <text evidence="4">Belongs to the ABC transporter superfamily. ABCF family. YbiT subfamily.</text>
</comment>
<dbReference type="Proteomes" id="UP000231926">
    <property type="component" value="Unassembled WGS sequence"/>
</dbReference>
<dbReference type="GO" id="GO:0005524">
    <property type="term" value="F:ATP binding"/>
    <property type="evidence" value="ECO:0007669"/>
    <property type="project" value="UniProtKB-KW"/>
</dbReference>
<dbReference type="EMBL" id="NPDR01000007">
    <property type="protein sequence ID" value="PJZ48231.1"/>
    <property type="molecule type" value="Genomic_DNA"/>
</dbReference>
<evidence type="ECO:0000256" key="3">
    <source>
        <dbReference type="ARBA" id="ARBA00022840"/>
    </source>
</evidence>
<evidence type="ECO:0000256" key="4">
    <source>
        <dbReference type="ARBA" id="ARBA00061551"/>
    </source>
</evidence>
<dbReference type="Gene3D" id="3.40.50.300">
    <property type="entry name" value="P-loop containing nucleotide triphosphate hydrolases"/>
    <property type="match status" value="2"/>
</dbReference>
<keyword evidence="9" id="KW-1185">Reference proteome</keyword>
<dbReference type="Pfam" id="PF12848">
    <property type="entry name" value="ABC_tran_Xtn"/>
    <property type="match status" value="1"/>
</dbReference>
<dbReference type="OrthoDB" id="9760950at2"/>
<evidence type="ECO:0000256" key="5">
    <source>
        <dbReference type="ARBA" id="ARBA00074044"/>
    </source>
</evidence>
<sequence>MISVSGLSLNFGKKILFENVTVKFKENCRYGLIGANGSGKSTFMKILAGMEQAAAGSVSIDVGVKVGYLKQDHYEYENETVLNTVMMGNKELWTVAKERDEIYSKPEMSDEDGIRVSELEEAFGEMGGYEAESVAGELLEGLGIPTNIHSQTLSFLTGGFKLRVLLAQVLFQKPDVLLLDEPTNHLDIKTINWLESFLLNYKGVVIVISHDRHFINSVASHICDLDYQTMTVYPGNYDEYMEASQAARERAQSDNKRAKEKIAELQEFVSRFSANAAKSKQATSRQKMIEKIKDNMADIRPSSRLFPYIVFKMKRVLGKDVILADNITKSYEDRVIFKDFTINITKGEKIAIIGTNGVGKTTLLKTLMKQIDPNSGSVAFGDSVETSIFPQDHREGIGEDADSIIEWLYRYAPPGTEMEEIRAILGRMLFSGDMAKKPTQVLSGGEKSRIILGKMILTQDNLLALDEPTNHLDLESIESLNYALTKFEGTILFVSHDREFVSSIATRVLEVTTEGIRDFKGTYEEFLEREGQEFYKRLAGGPVLTEAE</sequence>
<keyword evidence="1" id="KW-0677">Repeat</keyword>
<dbReference type="InterPro" id="IPR003439">
    <property type="entry name" value="ABC_transporter-like_ATP-bd"/>
</dbReference>
<dbReference type="InterPro" id="IPR051309">
    <property type="entry name" value="ABCF_ATPase"/>
</dbReference>
<keyword evidence="3" id="KW-0067">ATP-binding</keyword>
<dbReference type="PROSITE" id="PS00211">
    <property type="entry name" value="ABC_TRANSPORTER_1"/>
    <property type="match status" value="1"/>
</dbReference>
<organism evidence="8 9">
    <name type="scientific">Leptospira saintgironsiae</name>
    <dbReference type="NCBI Taxonomy" id="2023183"/>
    <lineage>
        <taxon>Bacteria</taxon>
        <taxon>Pseudomonadati</taxon>
        <taxon>Spirochaetota</taxon>
        <taxon>Spirochaetia</taxon>
        <taxon>Leptospirales</taxon>
        <taxon>Leptospiraceae</taxon>
        <taxon>Leptospira</taxon>
    </lineage>
</organism>
<evidence type="ECO:0000313" key="8">
    <source>
        <dbReference type="EMBL" id="PJZ48231.1"/>
    </source>
</evidence>
<accession>A0A2M9Y9I8</accession>
<evidence type="ECO:0000256" key="6">
    <source>
        <dbReference type="SAM" id="Coils"/>
    </source>
</evidence>
<dbReference type="FunFam" id="3.40.50.300:FF:000070">
    <property type="entry name" value="Putative ABC transporter ATP-binding component"/>
    <property type="match status" value="1"/>
</dbReference>
<proteinExistence type="inferred from homology"/>
<name>A0A2M9Y9I8_9LEPT</name>